<keyword evidence="3" id="KW-1185">Reference proteome</keyword>
<protein>
    <submittedName>
        <fullName evidence="2">CXXC-20-CXXC protein</fullName>
    </submittedName>
</protein>
<dbReference type="RefSeq" id="WP_307487912.1">
    <property type="nucleotide sequence ID" value="NZ_JAUSUF010000015.1"/>
</dbReference>
<keyword evidence="1" id="KW-1133">Transmembrane helix</keyword>
<keyword evidence="1" id="KW-0812">Transmembrane</keyword>
<dbReference type="Proteomes" id="UP001228504">
    <property type="component" value="Unassembled WGS sequence"/>
</dbReference>
<keyword evidence="1" id="KW-0472">Membrane</keyword>
<evidence type="ECO:0000313" key="2">
    <source>
        <dbReference type="EMBL" id="MDQ0151006.1"/>
    </source>
</evidence>
<feature type="transmembrane region" description="Helical" evidence="1">
    <location>
        <begin position="67"/>
        <end position="87"/>
    </location>
</feature>
<feature type="transmembrane region" description="Helical" evidence="1">
    <location>
        <begin position="42"/>
        <end position="61"/>
    </location>
</feature>
<gene>
    <name evidence="2" type="ORF">J2S18_002980</name>
</gene>
<evidence type="ECO:0000256" key="1">
    <source>
        <dbReference type="SAM" id="Phobius"/>
    </source>
</evidence>
<reference evidence="2 3" key="1">
    <citation type="submission" date="2023-07" db="EMBL/GenBank/DDBJ databases">
        <title>Genomic Encyclopedia of Type Strains, Phase IV (KMG-IV): sequencing the most valuable type-strain genomes for metagenomic binning, comparative biology and taxonomic classification.</title>
        <authorList>
            <person name="Goeker M."/>
        </authorList>
    </citation>
    <scope>NUCLEOTIDE SEQUENCE [LARGE SCALE GENOMIC DNA]</scope>
    <source>
        <strain evidence="2 3">DSM 20694</strain>
    </source>
</reference>
<proteinExistence type="predicted"/>
<comment type="caution">
    <text evidence="2">The sequence shown here is derived from an EMBL/GenBank/DDBJ whole genome shotgun (WGS) entry which is preliminary data.</text>
</comment>
<sequence length="93" mass="10331">MFSFIKTCPKCNKKFNIKKVAMSRVTSCPNCKTPLIATTKNTLIAGIVLVIGYGVSNILSTKGIAPFYVPFMIIALLTLFLIEPLTIQYKEKK</sequence>
<evidence type="ECO:0000313" key="3">
    <source>
        <dbReference type="Proteomes" id="UP001228504"/>
    </source>
</evidence>
<dbReference type="Gene3D" id="2.20.28.160">
    <property type="match status" value="1"/>
</dbReference>
<accession>A0ABT9UXG9</accession>
<organism evidence="2 3">
    <name type="scientific">Eubacterium multiforme</name>
    <dbReference type="NCBI Taxonomy" id="83339"/>
    <lineage>
        <taxon>Bacteria</taxon>
        <taxon>Bacillati</taxon>
        <taxon>Bacillota</taxon>
        <taxon>Clostridia</taxon>
        <taxon>Eubacteriales</taxon>
        <taxon>Eubacteriaceae</taxon>
        <taxon>Eubacterium</taxon>
    </lineage>
</organism>
<name>A0ABT9UXG9_9FIRM</name>
<dbReference type="EMBL" id="JAUSUF010000015">
    <property type="protein sequence ID" value="MDQ0151006.1"/>
    <property type="molecule type" value="Genomic_DNA"/>
</dbReference>